<name>A0A1D6NUU9_MAIZE</name>
<evidence type="ECO:0000313" key="3">
    <source>
        <dbReference type="EMBL" id="AQL01918.1"/>
    </source>
</evidence>
<feature type="compositionally biased region" description="Pro residues" evidence="1">
    <location>
        <begin position="50"/>
        <end position="64"/>
    </location>
</feature>
<protein>
    <submittedName>
        <fullName evidence="3">Starch synthase I</fullName>
    </submittedName>
</protein>
<dbReference type="ExpressionAtlas" id="A0A1D6NUU9">
    <property type="expression patterns" value="baseline and differential"/>
</dbReference>
<feature type="chain" id="PRO_5011173960" evidence="2">
    <location>
        <begin position="18"/>
        <end position="105"/>
    </location>
</feature>
<dbReference type="AlphaFoldDB" id="A0A1D6NUU9"/>
<proteinExistence type="predicted"/>
<gene>
    <name evidence="3" type="ORF">ZEAMMB73_Zm00001d045261</name>
</gene>
<reference evidence="3" key="1">
    <citation type="submission" date="2015-12" db="EMBL/GenBank/DDBJ databases">
        <title>Update maize B73 reference genome by single molecule sequencing technologies.</title>
        <authorList>
            <consortium name="Maize Genome Sequencing Project"/>
            <person name="Ware D."/>
        </authorList>
    </citation>
    <scope>NUCLEOTIDE SEQUENCE</scope>
    <source>
        <tissue evidence="3">Seedling</tissue>
    </source>
</reference>
<dbReference type="EMBL" id="CM000785">
    <property type="protein sequence ID" value="AQL01918.1"/>
    <property type="molecule type" value="Genomic_DNA"/>
</dbReference>
<evidence type="ECO:0000256" key="1">
    <source>
        <dbReference type="SAM" id="MobiDB-lite"/>
    </source>
</evidence>
<sequence length="105" mass="10864">MATPSAVGAACLLLARAAWPAAVGDRARPRRLQRVLRRRCVAELSREGPAPRPLPPALLAPPLVPGFLAPPAEPTGEPASTPPPVPDAGLGVLGLEPEARNAFDK</sequence>
<keyword evidence="2" id="KW-0732">Signal</keyword>
<organism evidence="3">
    <name type="scientific">Zea mays</name>
    <name type="common">Maize</name>
    <dbReference type="NCBI Taxonomy" id="4577"/>
    <lineage>
        <taxon>Eukaryota</taxon>
        <taxon>Viridiplantae</taxon>
        <taxon>Streptophyta</taxon>
        <taxon>Embryophyta</taxon>
        <taxon>Tracheophyta</taxon>
        <taxon>Spermatophyta</taxon>
        <taxon>Magnoliopsida</taxon>
        <taxon>Liliopsida</taxon>
        <taxon>Poales</taxon>
        <taxon>Poaceae</taxon>
        <taxon>PACMAD clade</taxon>
        <taxon>Panicoideae</taxon>
        <taxon>Andropogonodae</taxon>
        <taxon>Andropogoneae</taxon>
        <taxon>Tripsacinae</taxon>
        <taxon>Zea</taxon>
    </lineage>
</organism>
<feature type="signal peptide" evidence="2">
    <location>
        <begin position="1"/>
        <end position="17"/>
    </location>
</feature>
<evidence type="ECO:0000256" key="2">
    <source>
        <dbReference type="SAM" id="SignalP"/>
    </source>
</evidence>
<feature type="region of interest" description="Disordered" evidence="1">
    <location>
        <begin position="44"/>
        <end position="105"/>
    </location>
</feature>
<accession>A0A1D6NUU9</accession>